<dbReference type="PROSITE" id="PS50979">
    <property type="entry name" value="BC"/>
    <property type="match status" value="1"/>
</dbReference>
<evidence type="ECO:0000259" key="14">
    <source>
        <dbReference type="PROSITE" id="PS50975"/>
    </source>
</evidence>
<comment type="function">
    <text evidence="1 13">This protein is a component of the acetyl coenzyme A carboxylase complex; first, biotin carboxylase catalyzes the carboxylation of the carrier protein and then the transcarboxylase transfers the carboxyl group to form malonyl-CoA.</text>
</comment>
<comment type="catalytic activity">
    <reaction evidence="11 13">
        <text>N(6)-biotinyl-L-lysyl-[protein] + hydrogencarbonate + ATP = N(6)-carboxybiotinyl-L-lysyl-[protein] + ADP + phosphate + H(+)</text>
        <dbReference type="Rhea" id="RHEA:13501"/>
        <dbReference type="Rhea" id="RHEA-COMP:10505"/>
        <dbReference type="Rhea" id="RHEA-COMP:10506"/>
        <dbReference type="ChEBI" id="CHEBI:15378"/>
        <dbReference type="ChEBI" id="CHEBI:17544"/>
        <dbReference type="ChEBI" id="CHEBI:30616"/>
        <dbReference type="ChEBI" id="CHEBI:43474"/>
        <dbReference type="ChEBI" id="CHEBI:83144"/>
        <dbReference type="ChEBI" id="CHEBI:83145"/>
        <dbReference type="ChEBI" id="CHEBI:456216"/>
        <dbReference type="EC" id="6.3.4.14"/>
    </reaction>
</comment>
<evidence type="ECO:0000256" key="11">
    <source>
        <dbReference type="ARBA" id="ARBA00048600"/>
    </source>
</evidence>
<evidence type="ECO:0000313" key="16">
    <source>
        <dbReference type="EMBL" id="SES75488.1"/>
    </source>
</evidence>
<dbReference type="GO" id="GO:2001295">
    <property type="term" value="P:malonyl-CoA biosynthetic process"/>
    <property type="evidence" value="ECO:0007669"/>
    <property type="project" value="UniProtKB-UniPathway"/>
</dbReference>
<dbReference type="InterPro" id="IPR011761">
    <property type="entry name" value="ATP-grasp"/>
</dbReference>
<dbReference type="FunFam" id="3.30.1490.20:FF:000018">
    <property type="entry name" value="Biotin carboxylase"/>
    <property type="match status" value="1"/>
</dbReference>
<dbReference type="Pfam" id="PF02786">
    <property type="entry name" value="CPSase_L_D2"/>
    <property type="match status" value="1"/>
</dbReference>
<evidence type="ECO:0000256" key="8">
    <source>
        <dbReference type="ARBA" id="ARBA00022840"/>
    </source>
</evidence>
<dbReference type="InterPro" id="IPR004549">
    <property type="entry name" value="Acetyl_CoA_COase_biotin_COase"/>
</dbReference>
<keyword evidence="6" id="KW-0479">Metal-binding</keyword>
<dbReference type="SUPFAM" id="SSF51246">
    <property type="entry name" value="Rudiment single hybrid motif"/>
    <property type="match status" value="1"/>
</dbReference>
<evidence type="ECO:0000313" key="17">
    <source>
        <dbReference type="Proteomes" id="UP000243819"/>
    </source>
</evidence>
<protein>
    <recommendedName>
        <fullName evidence="4 13">Biotin carboxylase</fullName>
        <ecNumber evidence="4 13">6.3.4.14</ecNumber>
    </recommendedName>
    <alternativeName>
        <fullName evidence="13">Acetyl-coenzyme A carboxylase biotin carboxylase subunit A</fullName>
    </alternativeName>
</protein>
<dbReference type="Pfam" id="PF00289">
    <property type="entry name" value="Biotin_carb_N"/>
    <property type="match status" value="1"/>
</dbReference>
<dbReference type="OrthoDB" id="9807469at2"/>
<dbReference type="InterPro" id="IPR016185">
    <property type="entry name" value="PreATP-grasp_dom_sf"/>
</dbReference>
<evidence type="ECO:0000256" key="3">
    <source>
        <dbReference type="ARBA" id="ARBA00011750"/>
    </source>
</evidence>
<keyword evidence="8 12" id="KW-0067">ATP-binding</keyword>
<evidence type="ECO:0000256" key="2">
    <source>
        <dbReference type="ARBA" id="ARBA00004956"/>
    </source>
</evidence>
<evidence type="ECO:0000256" key="5">
    <source>
        <dbReference type="ARBA" id="ARBA00022598"/>
    </source>
</evidence>
<accession>A0A1H9Z1Y1</accession>
<dbReference type="EMBL" id="FOIF01000006">
    <property type="protein sequence ID" value="SES75488.1"/>
    <property type="molecule type" value="Genomic_DNA"/>
</dbReference>
<keyword evidence="13" id="KW-0276">Fatty acid metabolism</keyword>
<dbReference type="InterPro" id="IPR051602">
    <property type="entry name" value="ACC_Biotin_Carboxylase"/>
</dbReference>
<evidence type="ECO:0000256" key="1">
    <source>
        <dbReference type="ARBA" id="ARBA00003761"/>
    </source>
</evidence>
<comment type="pathway">
    <text evidence="2 13">Lipid metabolism; malonyl-CoA biosynthesis; malonyl-CoA from acetyl-CoA: step 1/1.</text>
</comment>
<keyword evidence="7 12" id="KW-0547">Nucleotide-binding</keyword>
<keyword evidence="17" id="KW-1185">Reference proteome</keyword>
<sequence length="446" mass="49286">MFKKILIANRGEIAVRIIRACKELGIGTVAVYSLPDKDSLHVALADEAICIGPANPKESYLNMQNLITAAKATMAEAIHPGYGFLAENPAFAELCAQCNITFIGPNPSSIEQMGQKAVAREKMIAAQVPVVPGSHGIVEDIEEGVKIAKEIGFPVLIKATAGGGGKGMRLAQNLEGFKKAMELAQQEALNAFGNSGVYIEKFIEKPRHIEIQILADKHGNVVHLGERECSIQRRHQKLIEEAPSAVIDDKLRQKMGETAVKAAKAVNYDSVGTIEFLLDSNNNFYFMEMNTRIQVEHPVTEMITGVDLIKEQIKVAYGLPLTFKQADVKFNGWSIECRINAEDITKNFMPTPGKIERLIIPGGYGVRIDSFVYQGYSILPFYDSMVGKIIVWAPDRIEAIKKMDRVLNEFVIEGVATTIPLAIKILNHPKFIQGDYNTKFLEEELL</sequence>
<evidence type="ECO:0000256" key="13">
    <source>
        <dbReference type="RuleBase" id="RU365063"/>
    </source>
</evidence>
<keyword evidence="13" id="KW-0443">Lipid metabolism</keyword>
<dbReference type="RefSeq" id="WP_091349049.1">
    <property type="nucleotide sequence ID" value="NZ_FOIF01000006.1"/>
</dbReference>
<evidence type="ECO:0000256" key="6">
    <source>
        <dbReference type="ARBA" id="ARBA00022723"/>
    </source>
</evidence>
<evidence type="ECO:0000259" key="15">
    <source>
        <dbReference type="PROSITE" id="PS50979"/>
    </source>
</evidence>
<keyword evidence="13" id="KW-0444">Lipid biosynthesis</keyword>
<dbReference type="GO" id="GO:0005524">
    <property type="term" value="F:ATP binding"/>
    <property type="evidence" value="ECO:0007669"/>
    <property type="project" value="UniProtKB-UniRule"/>
</dbReference>
<feature type="domain" description="ATP-grasp" evidence="14">
    <location>
        <begin position="122"/>
        <end position="317"/>
    </location>
</feature>
<evidence type="ECO:0000256" key="9">
    <source>
        <dbReference type="ARBA" id="ARBA00022842"/>
    </source>
</evidence>
<dbReference type="GO" id="GO:0046872">
    <property type="term" value="F:metal ion binding"/>
    <property type="evidence" value="ECO:0007669"/>
    <property type="project" value="UniProtKB-KW"/>
</dbReference>
<evidence type="ECO:0000256" key="12">
    <source>
        <dbReference type="PROSITE-ProRule" id="PRU00409"/>
    </source>
</evidence>
<dbReference type="PANTHER" id="PTHR48095">
    <property type="entry name" value="PYRUVATE CARBOXYLASE SUBUNIT A"/>
    <property type="match status" value="1"/>
</dbReference>
<keyword evidence="5 13" id="KW-0436">Ligase</keyword>
<dbReference type="PANTHER" id="PTHR48095:SF2">
    <property type="entry name" value="BIOTIN CARBOXYLASE, CHLOROPLASTIC"/>
    <property type="match status" value="1"/>
</dbReference>
<reference evidence="17" key="1">
    <citation type="submission" date="2016-10" db="EMBL/GenBank/DDBJ databases">
        <authorList>
            <person name="Varghese N."/>
            <person name="Submissions S."/>
        </authorList>
    </citation>
    <scope>NUCLEOTIDE SEQUENCE [LARGE SCALE GENOMIC DNA]</scope>
    <source>
        <strain evidence="17">DSM 13577</strain>
    </source>
</reference>
<evidence type="ECO:0000256" key="4">
    <source>
        <dbReference type="ARBA" id="ARBA00013263"/>
    </source>
</evidence>
<dbReference type="NCBIfam" id="NF006367">
    <property type="entry name" value="PRK08591.1"/>
    <property type="match status" value="1"/>
</dbReference>
<dbReference type="Pfam" id="PF02785">
    <property type="entry name" value="Biotin_carb_C"/>
    <property type="match status" value="1"/>
</dbReference>
<dbReference type="SUPFAM" id="SSF52440">
    <property type="entry name" value="PreATP-grasp domain"/>
    <property type="match status" value="1"/>
</dbReference>
<dbReference type="NCBIfam" id="NF004085">
    <property type="entry name" value="PRK05586.1"/>
    <property type="match status" value="1"/>
</dbReference>
<dbReference type="InterPro" id="IPR005482">
    <property type="entry name" value="Biotin_COase_C"/>
</dbReference>
<evidence type="ECO:0000256" key="10">
    <source>
        <dbReference type="ARBA" id="ARBA00023267"/>
    </source>
</evidence>
<dbReference type="FunFam" id="3.30.470.20:FF:000028">
    <property type="entry name" value="Methylcrotonoyl-CoA carboxylase subunit alpha, mitochondrial"/>
    <property type="match status" value="1"/>
</dbReference>
<name>A0A1H9Z1Y1_9FIRM</name>
<keyword evidence="13" id="KW-0275">Fatty acid biosynthesis</keyword>
<evidence type="ECO:0000256" key="7">
    <source>
        <dbReference type="ARBA" id="ARBA00022741"/>
    </source>
</evidence>
<dbReference type="PROSITE" id="PS00867">
    <property type="entry name" value="CPSASE_2"/>
    <property type="match status" value="1"/>
</dbReference>
<comment type="subunit">
    <text evidence="3 13">Acetyl-CoA carboxylase is a heterohexamer of biotin carboxyl carrier protein, biotin carboxylase and the two subunits of carboxyl transferase in a 2:2 complex.</text>
</comment>
<gene>
    <name evidence="16" type="ORF">SAMN03080614_100617</name>
</gene>
<dbReference type="InterPro" id="IPR011054">
    <property type="entry name" value="Rudment_hybrid_motif"/>
</dbReference>
<dbReference type="GO" id="GO:0006633">
    <property type="term" value="P:fatty acid biosynthetic process"/>
    <property type="evidence" value="ECO:0007669"/>
    <property type="project" value="UniProtKB-KW"/>
</dbReference>
<dbReference type="PROSITE" id="PS00866">
    <property type="entry name" value="CPSASE_1"/>
    <property type="match status" value="1"/>
</dbReference>
<dbReference type="EC" id="6.3.4.14" evidence="4 13"/>
<dbReference type="GO" id="GO:0004075">
    <property type="term" value="F:biotin carboxylase activity"/>
    <property type="evidence" value="ECO:0007669"/>
    <property type="project" value="UniProtKB-EC"/>
</dbReference>
<dbReference type="UniPathway" id="UPA00655">
    <property type="reaction ID" value="UER00711"/>
</dbReference>
<dbReference type="SMART" id="SM00878">
    <property type="entry name" value="Biotin_carb_C"/>
    <property type="match status" value="1"/>
</dbReference>
<dbReference type="PROSITE" id="PS50975">
    <property type="entry name" value="ATP_GRASP"/>
    <property type="match status" value="1"/>
</dbReference>
<feature type="domain" description="Biotin carboxylation" evidence="15">
    <location>
        <begin position="1"/>
        <end position="446"/>
    </location>
</feature>
<dbReference type="FunFam" id="3.40.50.20:FF:000010">
    <property type="entry name" value="Propionyl-CoA carboxylase subunit alpha"/>
    <property type="match status" value="1"/>
</dbReference>
<dbReference type="SUPFAM" id="SSF56059">
    <property type="entry name" value="Glutathione synthetase ATP-binding domain-like"/>
    <property type="match status" value="1"/>
</dbReference>
<proteinExistence type="predicted"/>
<keyword evidence="9" id="KW-0460">Magnesium</keyword>
<dbReference type="STRING" id="1120990.SAMN03080614_100617"/>
<dbReference type="Gene3D" id="3.30.470.20">
    <property type="entry name" value="ATP-grasp fold, B domain"/>
    <property type="match status" value="1"/>
</dbReference>
<dbReference type="InterPro" id="IPR005479">
    <property type="entry name" value="CPAse_ATP-bd"/>
</dbReference>
<dbReference type="AlphaFoldDB" id="A0A1H9Z1Y1"/>
<keyword evidence="10 13" id="KW-0092">Biotin</keyword>
<dbReference type="InterPro" id="IPR005481">
    <property type="entry name" value="BC-like_N"/>
</dbReference>
<dbReference type="NCBIfam" id="TIGR00514">
    <property type="entry name" value="accC"/>
    <property type="match status" value="1"/>
</dbReference>
<dbReference type="InterPro" id="IPR011764">
    <property type="entry name" value="Biotin_carboxylation_dom"/>
</dbReference>
<organism evidence="16 17">
    <name type="scientific">Anaerobranca gottschalkii DSM 13577</name>
    <dbReference type="NCBI Taxonomy" id="1120990"/>
    <lineage>
        <taxon>Bacteria</taxon>
        <taxon>Bacillati</taxon>
        <taxon>Bacillota</taxon>
        <taxon>Clostridia</taxon>
        <taxon>Eubacteriales</taxon>
        <taxon>Proteinivoracaceae</taxon>
        <taxon>Anaerobranca</taxon>
    </lineage>
</organism>
<dbReference type="Proteomes" id="UP000243819">
    <property type="component" value="Unassembled WGS sequence"/>
</dbReference>